<proteinExistence type="predicted"/>
<dbReference type="AlphaFoldDB" id="A0A0M4TMX8"/>
<dbReference type="GO" id="GO:0019365">
    <property type="term" value="P:pyridine nucleotide salvage"/>
    <property type="evidence" value="ECO:0007669"/>
    <property type="project" value="InterPro"/>
</dbReference>
<dbReference type="InterPro" id="IPR000868">
    <property type="entry name" value="Isochorismatase-like_dom"/>
</dbReference>
<dbReference type="Gene3D" id="3.40.50.850">
    <property type="entry name" value="Isochorismatase-like"/>
    <property type="match status" value="1"/>
</dbReference>
<dbReference type="PANTHER" id="PTHR47297">
    <property type="match status" value="1"/>
</dbReference>
<dbReference type="EMBL" id="CP012541">
    <property type="protein sequence ID" value="ALF48056.1"/>
    <property type="molecule type" value="Genomic_DNA"/>
</dbReference>
<dbReference type="GO" id="GO:0008936">
    <property type="term" value="F:nicotinamidase activity"/>
    <property type="evidence" value="ECO:0007669"/>
    <property type="project" value="UniProtKB-EC"/>
</dbReference>
<dbReference type="EC" id="3.5.1.19" evidence="2"/>
<dbReference type="InterPro" id="IPR044717">
    <property type="entry name" value="NIC1"/>
</dbReference>
<organism evidence="2 3">
    <name type="scientific">Campylobacter concisus</name>
    <dbReference type="NCBI Taxonomy" id="199"/>
    <lineage>
        <taxon>Bacteria</taxon>
        <taxon>Pseudomonadati</taxon>
        <taxon>Campylobacterota</taxon>
        <taxon>Epsilonproteobacteria</taxon>
        <taxon>Campylobacterales</taxon>
        <taxon>Campylobacteraceae</taxon>
        <taxon>Campylobacter</taxon>
    </lineage>
</organism>
<dbReference type="EC" id="3.5.1.-" evidence="2"/>
<sequence>MNIQNELEAFKKSLQTLDLREISNDGAKNVAFICIDMIEAFAGSGALASQRVAALSKGIATLFDRAWKDFGFRNFILIEDRHTSDSKEFENFPPHAILDTNEIKTVKEIENLSFFKEIKAFYKNSLSIAFNQEFEKFLEEHPELDTFIVTGDCTDMCVYQCVSYLKLRANEYNKKARVIVPFDLTQTYDIPGHNGDFYHEMFSLHMKLALGADVVKGIKF</sequence>
<dbReference type="PATRIC" id="fig|199.248.peg.1450"/>
<keyword evidence="2" id="KW-0378">Hydrolase</keyword>
<dbReference type="Pfam" id="PF00857">
    <property type="entry name" value="Isochorismatase"/>
    <property type="match status" value="1"/>
</dbReference>
<dbReference type="Proteomes" id="UP000066049">
    <property type="component" value="Chromosome"/>
</dbReference>
<feature type="domain" description="Isochorismatase-like" evidence="1">
    <location>
        <begin position="31"/>
        <end position="186"/>
    </location>
</feature>
<evidence type="ECO:0000259" key="1">
    <source>
        <dbReference type="Pfam" id="PF00857"/>
    </source>
</evidence>
<evidence type="ECO:0000313" key="3">
    <source>
        <dbReference type="Proteomes" id="UP000066049"/>
    </source>
</evidence>
<name>A0A0M4TMX8_9BACT</name>
<dbReference type="InterPro" id="IPR036380">
    <property type="entry name" value="Isochorismatase-like_sf"/>
</dbReference>
<evidence type="ECO:0000313" key="2">
    <source>
        <dbReference type="EMBL" id="ALF48056.1"/>
    </source>
</evidence>
<protein>
    <submittedName>
        <fullName evidence="2">Pyrazinamidase / nicotinamidase</fullName>
        <ecNumber evidence="2">3.5.1.-</ecNumber>
        <ecNumber evidence="2">3.5.1.19</ecNumber>
    </submittedName>
</protein>
<reference evidence="3" key="1">
    <citation type="submission" date="2015-08" db="EMBL/GenBank/DDBJ databases">
        <title>Comparative genomics of the Campylobacter concisus group.</title>
        <authorList>
            <person name="Miller W.G."/>
            <person name="Yee E."/>
            <person name="Chapman M.H."/>
            <person name="Huynh S."/>
            <person name="Bono J.L."/>
            <person name="On S.L.W."/>
            <person name="St Leger J."/>
            <person name="Foster G."/>
            <person name="Parker C.T."/>
        </authorList>
    </citation>
    <scope>NUCLEOTIDE SEQUENCE [LARGE SCALE GENOMIC DNA]</scope>
    <source>
        <strain evidence="3">ATCC 33237</strain>
    </source>
</reference>
<dbReference type="GeneID" id="28663083"/>
<gene>
    <name evidence="2" type="primary">pncA</name>
    <name evidence="2" type="ORF">CCON33237_1404</name>
</gene>
<dbReference type="KEGG" id="ccoc:CCON33237_1404"/>
<accession>A0A0M4TMX8</accession>
<dbReference type="SUPFAM" id="SSF52499">
    <property type="entry name" value="Isochorismatase-like hydrolases"/>
    <property type="match status" value="1"/>
</dbReference>
<dbReference type="RefSeq" id="WP_054196997.1">
    <property type="nucleotide sequence ID" value="NZ_CABMKQ010000042.1"/>
</dbReference>
<dbReference type="PANTHER" id="PTHR47297:SF2">
    <property type="entry name" value="OS02G0606800 PROTEIN"/>
    <property type="match status" value="1"/>
</dbReference>